<dbReference type="PROSITE" id="PS50878">
    <property type="entry name" value="RT_POL"/>
    <property type="match status" value="1"/>
</dbReference>
<protein>
    <recommendedName>
        <fullName evidence="1">Reverse transcriptase domain-containing protein</fullName>
    </recommendedName>
</protein>
<reference evidence="2 3" key="1">
    <citation type="journal article" date="2021" name="Nat. Plants">
        <title>The Taxus genome provides insights into paclitaxel biosynthesis.</title>
        <authorList>
            <person name="Xiong X."/>
            <person name="Gou J."/>
            <person name="Liao Q."/>
            <person name="Li Y."/>
            <person name="Zhou Q."/>
            <person name="Bi G."/>
            <person name="Li C."/>
            <person name="Du R."/>
            <person name="Wang X."/>
            <person name="Sun T."/>
            <person name="Guo L."/>
            <person name="Liang H."/>
            <person name="Lu P."/>
            <person name="Wu Y."/>
            <person name="Zhang Z."/>
            <person name="Ro D.K."/>
            <person name="Shang Y."/>
            <person name="Huang S."/>
            <person name="Yan J."/>
        </authorList>
    </citation>
    <scope>NUCLEOTIDE SEQUENCE [LARGE SCALE GENOMIC DNA]</scope>
    <source>
        <strain evidence="2">Ta-2019</strain>
    </source>
</reference>
<organism evidence="2 3">
    <name type="scientific">Taxus chinensis</name>
    <name type="common">Chinese yew</name>
    <name type="synonym">Taxus wallichiana var. chinensis</name>
    <dbReference type="NCBI Taxonomy" id="29808"/>
    <lineage>
        <taxon>Eukaryota</taxon>
        <taxon>Viridiplantae</taxon>
        <taxon>Streptophyta</taxon>
        <taxon>Embryophyta</taxon>
        <taxon>Tracheophyta</taxon>
        <taxon>Spermatophyta</taxon>
        <taxon>Pinopsida</taxon>
        <taxon>Pinidae</taxon>
        <taxon>Conifers II</taxon>
        <taxon>Cupressales</taxon>
        <taxon>Taxaceae</taxon>
        <taxon>Taxus</taxon>
    </lineage>
</organism>
<dbReference type="Pfam" id="PF00078">
    <property type="entry name" value="RVT_1"/>
    <property type="match status" value="1"/>
</dbReference>
<keyword evidence="3" id="KW-1185">Reference proteome</keyword>
<dbReference type="PANTHER" id="PTHR19446">
    <property type="entry name" value="REVERSE TRANSCRIPTASES"/>
    <property type="match status" value="1"/>
</dbReference>
<comment type="caution">
    <text evidence="2">The sequence shown here is derived from an EMBL/GenBank/DDBJ whole genome shotgun (WGS) entry which is preliminary data.</text>
</comment>
<dbReference type="Proteomes" id="UP000824469">
    <property type="component" value="Unassembled WGS sequence"/>
</dbReference>
<evidence type="ECO:0000313" key="2">
    <source>
        <dbReference type="EMBL" id="KAH9290949.1"/>
    </source>
</evidence>
<accession>A0AA38F3D9</accession>
<gene>
    <name evidence="2" type="ORF">KI387_035066</name>
</gene>
<feature type="non-terminal residue" evidence="2">
    <location>
        <position position="1"/>
    </location>
</feature>
<dbReference type="CDD" id="cd01650">
    <property type="entry name" value="RT_nLTR_like"/>
    <property type="match status" value="1"/>
</dbReference>
<evidence type="ECO:0000313" key="3">
    <source>
        <dbReference type="Proteomes" id="UP000824469"/>
    </source>
</evidence>
<dbReference type="EMBL" id="JAHRHJ020003813">
    <property type="protein sequence ID" value="KAH9290949.1"/>
    <property type="molecule type" value="Genomic_DNA"/>
</dbReference>
<dbReference type="AlphaFoldDB" id="A0AA38F3D9"/>
<feature type="domain" description="Reverse transcriptase" evidence="1">
    <location>
        <begin position="195"/>
        <end position="470"/>
    </location>
</feature>
<dbReference type="SUPFAM" id="SSF56672">
    <property type="entry name" value="DNA/RNA polymerases"/>
    <property type="match status" value="1"/>
</dbReference>
<dbReference type="InterPro" id="IPR043502">
    <property type="entry name" value="DNA/RNA_pol_sf"/>
</dbReference>
<evidence type="ECO:0000259" key="1">
    <source>
        <dbReference type="PROSITE" id="PS50878"/>
    </source>
</evidence>
<proteinExistence type="predicted"/>
<sequence length="472" mass="53643">VLKAKLGSEADEGVVLEWQKVAKAVRDTCNRENWMAFQANLAKGKKLMMENRQNELWNWLKAFMGRGDKGKCNAQPMRNVDGDLITNPSEVLESWKTHYMKLLCDPSAKDRQHWEGIPLVEHPPLTSINGPIGWKEFHVVVKSLEYHKAAGEDGLPPEWFKAVLGQKKRGRSGRWQKFKADKSPMVKACLKVMNCIWEHGVIPKDFNVVVLVSIPKKGDLTLHDNYRGISLINVMLKILTSVVIKRIEKELEERKFFSKIQAGFRRNEECVGQVAVLHEIALRRMAKLKKPMFVVFIDFKKAYDMVPHEALFRKLHAAGVKGKALHFIQELYNGSSVRVRHDGLLSSHIPVKRGVRQGCPASPTLFNIFINDIMQDLEGMGVKVPGLTEVVAGLLFADDLVALAESVEEMHVVLQRIQCWSDKWGMECGIDKCKVMKIFGDGEELQQHVFKLGEHEIGFYSSYKYLGIETDP</sequence>
<name>A0AA38F3D9_TAXCH</name>
<dbReference type="InterPro" id="IPR000477">
    <property type="entry name" value="RT_dom"/>
</dbReference>